<reference evidence="3 4" key="1">
    <citation type="journal article" date="2024" name="J Genomics">
        <title>Draft genome sequencing and assembly of Favolaschia claudopus CIRM-BRFM 2984 isolated from oak limbs.</title>
        <authorList>
            <person name="Navarro D."/>
            <person name="Drula E."/>
            <person name="Chaduli D."/>
            <person name="Cazenave R."/>
            <person name="Ahrendt S."/>
            <person name="Wang J."/>
            <person name="Lipzen A."/>
            <person name="Daum C."/>
            <person name="Barry K."/>
            <person name="Grigoriev I.V."/>
            <person name="Favel A."/>
            <person name="Rosso M.N."/>
            <person name="Martin F."/>
        </authorList>
    </citation>
    <scope>NUCLEOTIDE SEQUENCE [LARGE SCALE GENOMIC DNA]</scope>
    <source>
        <strain evidence="3 4">CIRM-BRFM 2984</strain>
    </source>
</reference>
<feature type="compositionally biased region" description="Basic residues" evidence="2">
    <location>
        <begin position="209"/>
        <end position="219"/>
    </location>
</feature>
<dbReference type="EMBL" id="JAWWNJ010000028">
    <property type="protein sequence ID" value="KAK7028404.1"/>
    <property type="molecule type" value="Genomic_DNA"/>
</dbReference>
<feature type="region of interest" description="Disordered" evidence="2">
    <location>
        <begin position="184"/>
        <end position="219"/>
    </location>
</feature>
<evidence type="ECO:0000256" key="1">
    <source>
        <dbReference type="SAM" id="Coils"/>
    </source>
</evidence>
<feature type="coiled-coil region" evidence="1">
    <location>
        <begin position="47"/>
        <end position="74"/>
    </location>
</feature>
<organism evidence="3 4">
    <name type="scientific">Favolaschia claudopus</name>
    <dbReference type="NCBI Taxonomy" id="2862362"/>
    <lineage>
        <taxon>Eukaryota</taxon>
        <taxon>Fungi</taxon>
        <taxon>Dikarya</taxon>
        <taxon>Basidiomycota</taxon>
        <taxon>Agaricomycotina</taxon>
        <taxon>Agaricomycetes</taxon>
        <taxon>Agaricomycetidae</taxon>
        <taxon>Agaricales</taxon>
        <taxon>Marasmiineae</taxon>
        <taxon>Mycenaceae</taxon>
        <taxon>Favolaschia</taxon>
    </lineage>
</organism>
<evidence type="ECO:0000313" key="4">
    <source>
        <dbReference type="Proteomes" id="UP001362999"/>
    </source>
</evidence>
<proteinExistence type="predicted"/>
<keyword evidence="4" id="KW-1185">Reference proteome</keyword>
<dbReference type="AlphaFoldDB" id="A0AAW0BNS2"/>
<protein>
    <submittedName>
        <fullName evidence="3">Uncharacterized protein</fullName>
    </submittedName>
</protein>
<name>A0AAW0BNS2_9AGAR</name>
<evidence type="ECO:0000256" key="2">
    <source>
        <dbReference type="SAM" id="MobiDB-lite"/>
    </source>
</evidence>
<dbReference type="Proteomes" id="UP001362999">
    <property type="component" value="Unassembled WGS sequence"/>
</dbReference>
<evidence type="ECO:0000313" key="3">
    <source>
        <dbReference type="EMBL" id="KAK7028404.1"/>
    </source>
</evidence>
<sequence>MPNETETVTPTLAQLDTVLQVLDNPIAPAESLSEAIKITSLFGASFTARLRRLLEQTKLQADAAEADARLVTQKTQATFRRIQILRRPAAEDDGTSTDPKTRPQRPLPQRMLRVTVGVQRARGCPASDLYEYFGCIDLHLNIITVQSSKRHRSSSYPCLFKVFSRRQRRCFDLSLRIAVAAPDKFSAPGPPPQDSPLLPHSTTPSTLRLHSRSGAKHASHVNGSLSGNVFFRSLVAPPALTATLVSPPPSPSRGSYAAVRARKHPKQSDDKSTTFVANDWKPTMTDGCGGGKANEHDDTDEVDNNKTDPAHRGIAATVDPSLAKKTTEQNKRSFGNLNLCATNANETICWPRTGSRTQSSQETEVQLDEARRRLSCERQAASMAALIHLHLLGTHRGVYKRIDLSENPKDLVFLATAGYSWGIVVYRPGPIRKDVSGTDSSDRP</sequence>
<accession>A0AAW0BNS2</accession>
<gene>
    <name evidence="3" type="ORF">R3P38DRAFT_3354206</name>
</gene>
<comment type="caution">
    <text evidence="3">The sequence shown here is derived from an EMBL/GenBank/DDBJ whole genome shotgun (WGS) entry which is preliminary data.</text>
</comment>
<feature type="region of interest" description="Disordered" evidence="2">
    <location>
        <begin position="241"/>
        <end position="330"/>
    </location>
</feature>
<keyword evidence="1" id="KW-0175">Coiled coil</keyword>